<dbReference type="GO" id="GO:0004674">
    <property type="term" value="F:protein serine/threonine kinase activity"/>
    <property type="evidence" value="ECO:0007669"/>
    <property type="project" value="UniProtKB-KW"/>
</dbReference>
<dbReference type="Gene3D" id="3.30.565.10">
    <property type="entry name" value="Histidine kinase-like ATPase, C-terminal domain"/>
    <property type="match status" value="1"/>
</dbReference>
<feature type="compositionally biased region" description="Basic and acidic residues" evidence="2">
    <location>
        <begin position="149"/>
        <end position="162"/>
    </location>
</feature>
<dbReference type="InterPro" id="IPR050267">
    <property type="entry name" value="Anti-sigma-factor_SerPK"/>
</dbReference>
<feature type="compositionally biased region" description="Polar residues" evidence="2">
    <location>
        <begin position="139"/>
        <end position="148"/>
    </location>
</feature>
<keyword evidence="1" id="KW-0723">Serine/threonine-protein kinase</keyword>
<dbReference type="AlphaFoldDB" id="A0A644WMV5"/>
<dbReference type="InterPro" id="IPR036890">
    <property type="entry name" value="HATPase_C_sf"/>
</dbReference>
<gene>
    <name evidence="4" type="ORF">SDC9_51523</name>
</gene>
<dbReference type="PANTHER" id="PTHR35526">
    <property type="entry name" value="ANTI-SIGMA-F FACTOR RSBW-RELATED"/>
    <property type="match status" value="1"/>
</dbReference>
<dbReference type="InterPro" id="IPR003594">
    <property type="entry name" value="HATPase_dom"/>
</dbReference>
<feature type="domain" description="Histidine kinase/HSP90-like ATPase" evidence="3">
    <location>
        <begin position="16"/>
        <end position="125"/>
    </location>
</feature>
<comment type="caution">
    <text evidence="4">The sequence shown here is derived from an EMBL/GenBank/DDBJ whole genome shotgun (WGS) entry which is preliminary data.</text>
</comment>
<organism evidence="4">
    <name type="scientific">bioreactor metagenome</name>
    <dbReference type="NCBI Taxonomy" id="1076179"/>
    <lineage>
        <taxon>unclassified sequences</taxon>
        <taxon>metagenomes</taxon>
        <taxon>ecological metagenomes</taxon>
    </lineage>
</organism>
<feature type="region of interest" description="Disordered" evidence="2">
    <location>
        <begin position="139"/>
        <end position="162"/>
    </location>
</feature>
<protein>
    <recommendedName>
        <fullName evidence="3">Histidine kinase/HSP90-like ATPase domain-containing protein</fullName>
    </recommendedName>
</protein>
<dbReference type="EMBL" id="VSSQ01001113">
    <property type="protein sequence ID" value="MPM05235.1"/>
    <property type="molecule type" value="Genomic_DNA"/>
</dbReference>
<keyword evidence="1" id="KW-0418">Kinase</keyword>
<dbReference type="CDD" id="cd16936">
    <property type="entry name" value="HATPase_RsbW-like"/>
    <property type="match status" value="1"/>
</dbReference>
<name>A0A644WMV5_9ZZZZ</name>
<dbReference type="SUPFAM" id="SSF55874">
    <property type="entry name" value="ATPase domain of HSP90 chaperone/DNA topoisomerase II/histidine kinase"/>
    <property type="match status" value="1"/>
</dbReference>
<evidence type="ECO:0000313" key="4">
    <source>
        <dbReference type="EMBL" id="MPM05235.1"/>
    </source>
</evidence>
<proteinExistence type="predicted"/>
<reference evidence="4" key="1">
    <citation type="submission" date="2019-08" db="EMBL/GenBank/DDBJ databases">
        <authorList>
            <person name="Kucharzyk K."/>
            <person name="Murdoch R.W."/>
            <person name="Higgins S."/>
            <person name="Loffler F."/>
        </authorList>
    </citation>
    <scope>NUCLEOTIDE SEQUENCE</scope>
</reference>
<accession>A0A644WMV5</accession>
<keyword evidence="1" id="KW-0808">Transferase</keyword>
<evidence type="ECO:0000259" key="3">
    <source>
        <dbReference type="Pfam" id="PF13581"/>
    </source>
</evidence>
<evidence type="ECO:0000256" key="1">
    <source>
        <dbReference type="ARBA" id="ARBA00022527"/>
    </source>
</evidence>
<dbReference type="PANTHER" id="PTHR35526:SF3">
    <property type="entry name" value="ANTI-SIGMA-F FACTOR RSBW"/>
    <property type="match status" value="1"/>
</dbReference>
<dbReference type="Pfam" id="PF13581">
    <property type="entry name" value="HATPase_c_2"/>
    <property type="match status" value="1"/>
</dbReference>
<evidence type="ECO:0000256" key="2">
    <source>
        <dbReference type="SAM" id="MobiDB-lite"/>
    </source>
</evidence>
<sequence>MKGNADSLTLRSSSSELNKVEKLIEALADKYYLNDSYYANMMVALTEAFNNALIHGNKKDPAKTITIGFSISDKEMIFEVRDEGEGFDHLLFLNTRHSDNQRGIELIQSVSDKVEFSENGRCISIHFNVASVNKNMSQSRMSAFGQHTESSRTKQEDESKRN</sequence>